<dbReference type="InterPro" id="IPR023385">
    <property type="entry name" value="YopX-like_C"/>
</dbReference>
<protein>
    <recommendedName>
        <fullName evidence="1">YopX protein domain-containing protein</fullName>
    </recommendedName>
</protein>
<evidence type="ECO:0000259" key="1">
    <source>
        <dbReference type="Pfam" id="PF09643"/>
    </source>
</evidence>
<dbReference type="InterPro" id="IPR019096">
    <property type="entry name" value="YopX_protein"/>
</dbReference>
<evidence type="ECO:0000313" key="3">
    <source>
        <dbReference type="Proteomes" id="UP000070531"/>
    </source>
</evidence>
<dbReference type="PATRIC" id="fig|419005.5.peg.1773"/>
<dbReference type="AlphaFoldDB" id="A0A134B6R6"/>
<dbReference type="Gene3D" id="2.30.30.290">
    <property type="entry name" value="YopX-like domains"/>
    <property type="match status" value="1"/>
</dbReference>
<sequence>MEKREILFRGRNEKNKKWLYGYYFAYKGYHFISPDVLKDFSIPLDEYLVDADSVGQYTGLKDAKGVKIFEGDIIEGFGCRHILLYNDRVARFVATIEEVSYTKCGIDQRWIDEFGKVVVGNVHENKELEED</sequence>
<organism evidence="2">
    <name type="scientific">Prevotella amnii</name>
    <dbReference type="NCBI Taxonomy" id="419005"/>
    <lineage>
        <taxon>Bacteria</taxon>
        <taxon>Pseudomonadati</taxon>
        <taxon>Bacteroidota</taxon>
        <taxon>Bacteroidia</taxon>
        <taxon>Bacteroidales</taxon>
        <taxon>Prevotellaceae</taxon>
        <taxon>Prevotella</taxon>
    </lineage>
</organism>
<reference evidence="2 3" key="1">
    <citation type="submission" date="2016-01" db="EMBL/GenBank/DDBJ databases">
        <authorList>
            <person name="Oliw E.H."/>
        </authorList>
    </citation>
    <scope>NUCLEOTIDE SEQUENCE [LARGE SCALE GENOMIC DNA]</scope>
    <source>
        <strain evidence="2 3">DNF00307</strain>
    </source>
</reference>
<dbReference type="EMBL" id="LSDL01000115">
    <property type="protein sequence ID" value="KXB75637.1"/>
    <property type="molecule type" value="Genomic_DNA"/>
</dbReference>
<proteinExistence type="predicted"/>
<feature type="domain" description="YopX protein" evidence="1">
    <location>
        <begin position="8"/>
        <end position="128"/>
    </location>
</feature>
<dbReference type="Pfam" id="PF09643">
    <property type="entry name" value="YopX"/>
    <property type="match status" value="1"/>
</dbReference>
<evidence type="ECO:0000313" key="2">
    <source>
        <dbReference type="EMBL" id="KXB75637.1"/>
    </source>
</evidence>
<dbReference type="Proteomes" id="UP000070531">
    <property type="component" value="Unassembled WGS sequence"/>
</dbReference>
<comment type="caution">
    <text evidence="2">The sequence shown here is derived from an EMBL/GenBank/DDBJ whole genome shotgun (WGS) entry which is preliminary data.</text>
</comment>
<accession>A0A134B6R6</accession>
<dbReference type="RefSeq" id="WP_060933219.1">
    <property type="nucleotide sequence ID" value="NZ_KQ960554.1"/>
</dbReference>
<name>A0A134B6R6_9BACT</name>
<dbReference type="SUPFAM" id="SSF159006">
    <property type="entry name" value="YopX-like"/>
    <property type="match status" value="1"/>
</dbReference>
<gene>
    <name evidence="2" type="ORF">HMPREF1860_01780</name>
</gene>